<accession>A0A9D3AJS0</accession>
<feature type="compositionally biased region" description="Basic and acidic residues" evidence="1">
    <location>
        <begin position="7"/>
        <end position="33"/>
    </location>
</feature>
<dbReference type="EMBL" id="DYXE01000064">
    <property type="protein sequence ID" value="HJH50071.1"/>
    <property type="molecule type" value="Genomic_DNA"/>
</dbReference>
<proteinExistence type="predicted"/>
<dbReference type="RefSeq" id="WP_270644199.1">
    <property type="nucleotide sequence ID" value="NZ_CAKNNN010000023.1"/>
</dbReference>
<dbReference type="Proteomes" id="UP000813420">
    <property type="component" value="Unassembled WGS sequence"/>
</dbReference>
<name>A0A9D3AJS0_9FIRM</name>
<sequence>MSIYEYNQEKHLRQEREASWEEGRESGISESRRQTAINLSKMGMDVEKIAQAVEASVEEVQTWLADEDVRK</sequence>
<evidence type="ECO:0000313" key="2">
    <source>
        <dbReference type="EMBL" id="HJH50071.1"/>
    </source>
</evidence>
<reference evidence="2" key="1">
    <citation type="journal article" date="2021" name="PeerJ">
        <title>Extensive microbial diversity within the chicken gut microbiome revealed by metagenomics and culture.</title>
        <authorList>
            <person name="Gilroy R."/>
            <person name="Ravi A."/>
            <person name="Getino M."/>
            <person name="Pursley I."/>
            <person name="Horton D.L."/>
            <person name="Alikhan N.F."/>
            <person name="Baker D."/>
            <person name="Gharbi K."/>
            <person name="Hall N."/>
            <person name="Watson M."/>
            <person name="Adriaenssens E.M."/>
            <person name="Foster-Nyarko E."/>
            <person name="Jarju S."/>
            <person name="Secka A."/>
            <person name="Antonio M."/>
            <person name="Oren A."/>
            <person name="Chaudhuri R.R."/>
            <person name="La Ragione R."/>
            <person name="Hildebrand F."/>
            <person name="Pallen M.J."/>
        </authorList>
    </citation>
    <scope>NUCLEOTIDE SEQUENCE</scope>
    <source>
        <strain evidence="2">USAMLcec4-12693</strain>
    </source>
</reference>
<gene>
    <name evidence="2" type="ORF">K8V39_07390</name>
</gene>
<evidence type="ECO:0000256" key="1">
    <source>
        <dbReference type="SAM" id="MobiDB-lite"/>
    </source>
</evidence>
<dbReference type="AlphaFoldDB" id="A0A9D3AJS0"/>
<evidence type="ECO:0000313" key="3">
    <source>
        <dbReference type="Proteomes" id="UP000813420"/>
    </source>
</evidence>
<comment type="caution">
    <text evidence="2">The sequence shown here is derived from an EMBL/GenBank/DDBJ whole genome shotgun (WGS) entry which is preliminary data.</text>
</comment>
<protein>
    <submittedName>
        <fullName evidence="2">Uncharacterized protein</fullName>
    </submittedName>
</protein>
<feature type="region of interest" description="Disordered" evidence="1">
    <location>
        <begin position="1"/>
        <end position="34"/>
    </location>
</feature>
<organism evidence="2 3">
    <name type="scientific">Merdimonas faecis</name>
    <dbReference type="NCBI Taxonomy" id="1653435"/>
    <lineage>
        <taxon>Bacteria</taxon>
        <taxon>Bacillati</taxon>
        <taxon>Bacillota</taxon>
        <taxon>Clostridia</taxon>
        <taxon>Lachnospirales</taxon>
        <taxon>Lachnospiraceae</taxon>
        <taxon>Merdimonas</taxon>
    </lineage>
</organism>
<reference evidence="2" key="2">
    <citation type="submission" date="2021-09" db="EMBL/GenBank/DDBJ databases">
        <authorList>
            <person name="Gilroy R."/>
        </authorList>
    </citation>
    <scope>NUCLEOTIDE SEQUENCE</scope>
    <source>
        <strain evidence="2">USAMLcec4-12693</strain>
    </source>
</reference>